<dbReference type="PANTHER" id="PTHR47481">
    <property type="match status" value="1"/>
</dbReference>
<reference evidence="1" key="1">
    <citation type="journal article" date="2021" name="Front. Plant Sci.">
        <title>Chromosome-Scale Genome Assembly for Chinese Sour Jujube and Insights Into Its Genome Evolution and Domestication Signature.</title>
        <authorList>
            <person name="Shen L.-Y."/>
            <person name="Luo H."/>
            <person name="Wang X.-L."/>
            <person name="Wang X.-M."/>
            <person name="Qiu X.-J."/>
            <person name="Liu H."/>
            <person name="Zhou S.-S."/>
            <person name="Jia K.-H."/>
            <person name="Nie S."/>
            <person name="Bao Y.-T."/>
            <person name="Zhang R.-G."/>
            <person name="Yun Q.-Z."/>
            <person name="Chai Y.-H."/>
            <person name="Lu J.-Y."/>
            <person name="Li Y."/>
            <person name="Zhao S.-W."/>
            <person name="Mao J.-F."/>
            <person name="Jia S.-G."/>
            <person name="Mao Y.-M."/>
        </authorList>
    </citation>
    <scope>NUCLEOTIDE SEQUENCE</scope>
    <source>
        <strain evidence="1">AT0</strain>
        <tissue evidence="1">Leaf</tissue>
    </source>
</reference>
<dbReference type="PANTHER" id="PTHR47481:SF22">
    <property type="entry name" value="RETROTRANSPOSON GAG DOMAIN-CONTAINING PROTEIN"/>
    <property type="match status" value="1"/>
</dbReference>
<evidence type="ECO:0000313" key="2">
    <source>
        <dbReference type="Proteomes" id="UP000813462"/>
    </source>
</evidence>
<name>A0A978UKT1_ZIZJJ</name>
<evidence type="ECO:0000313" key="1">
    <source>
        <dbReference type="EMBL" id="KAH7515433.1"/>
    </source>
</evidence>
<protein>
    <submittedName>
        <fullName evidence="1">Uncharacterized protein</fullName>
    </submittedName>
</protein>
<dbReference type="Proteomes" id="UP000813462">
    <property type="component" value="Unassembled WGS sequence"/>
</dbReference>
<sequence>MKIIADDLEAAGEFVHGTNFACYILGGLGPEFDHVSENLNSRLDFIDLTEVRSRLLAYESKLDEYNYTLSINLSNSHSANMISFVSHTGLTLANLVQPSPHGHFETSGSKFQFSGPNLNAGRGYPRARYAQPFQQPFPQTSFTGGSANPWTFFAGIPNTLRSGVSDNCLYNCNMRPTTMSESPTRLVAPHLLSYSSASSLSTPFSYGVTPHLSSSNIISSPVPQQSPGFSANNGVTHCGAPLSASIGMNSVGFPFYVSCVSFCWTESGWFSLHASTVNFNWVKYYWLFFSTSTVS</sequence>
<gene>
    <name evidence="1" type="ORF">FEM48_Zijuj10G0025800</name>
</gene>
<dbReference type="AlphaFoldDB" id="A0A978UKT1"/>
<organism evidence="1 2">
    <name type="scientific">Ziziphus jujuba var. spinosa</name>
    <dbReference type="NCBI Taxonomy" id="714518"/>
    <lineage>
        <taxon>Eukaryota</taxon>
        <taxon>Viridiplantae</taxon>
        <taxon>Streptophyta</taxon>
        <taxon>Embryophyta</taxon>
        <taxon>Tracheophyta</taxon>
        <taxon>Spermatophyta</taxon>
        <taxon>Magnoliopsida</taxon>
        <taxon>eudicotyledons</taxon>
        <taxon>Gunneridae</taxon>
        <taxon>Pentapetalae</taxon>
        <taxon>rosids</taxon>
        <taxon>fabids</taxon>
        <taxon>Rosales</taxon>
        <taxon>Rhamnaceae</taxon>
        <taxon>Paliureae</taxon>
        <taxon>Ziziphus</taxon>
    </lineage>
</organism>
<comment type="caution">
    <text evidence="1">The sequence shown here is derived from an EMBL/GenBank/DDBJ whole genome shotgun (WGS) entry which is preliminary data.</text>
</comment>
<dbReference type="EMBL" id="JAEACU010000010">
    <property type="protein sequence ID" value="KAH7515433.1"/>
    <property type="molecule type" value="Genomic_DNA"/>
</dbReference>
<accession>A0A978UKT1</accession>
<proteinExistence type="predicted"/>